<evidence type="ECO:0000256" key="1">
    <source>
        <dbReference type="SAM" id="Phobius"/>
    </source>
</evidence>
<feature type="transmembrane region" description="Helical" evidence="1">
    <location>
        <begin position="257"/>
        <end position="276"/>
    </location>
</feature>
<sequence length="687" mass="79309">MISVDCFIENSNNVTEIEEGIKRPYYVKSIVLAALPIIMIAISVIAWLAIDAIQKRKKNQQLVKEESEIFESNTVVVVVDEGKTEKEQEQSLRGKMTATFIVMLFLVHPTLTREMFNLFNCKNIEGVSRLYRDLEIICYSGMHSVIAMLIAVPSILLYSLGIPLVGFWVIYNNRHNLDDLSVKQRYGFLYNGYKLGASSQYWEILIIYRKVIVIFIQVFLVQNGKVIQAMVTLMFLFTMLALVKFLDPYNREYLNQLEFLSLFTSTVTVYFCIYFITDNLDPSREKYANSAANTLMFLVIVFMQTGFLAYWAYCFFKEFQSTIRAKHPRVYLMIFKCCRMKEFQIEKELDEYQLKVLAPMNEKIDQMKRYLSAKQDLYKKGMIPLEDRELREQVIKFSHFQQTVENLQRLTRKPTFTHAEKLMRLKLGDDVQSQSSSTPIMPSPKRRDSLLASFEQEEASFSYGRRLSVVDKLGQSQLKLQPSQSLASDKTGIFSPLKQRKKDLNATRDLGRQKTIAIGSTKPFYQRSNESPQRVMRMNSTINNSVADESIVEEQTVLDEVDGREGDVDFSHPQQSPLKVNASIESFTVQRRRQYRDSSKRRRSVLINQTRLRTAVKRRISMPNLEGVDQHIESNTLQGGAIDMHITETEESSDSDDVKVGKVEVIDNASSTDSAMRAIEEEIHQQN</sequence>
<feature type="transmembrane region" description="Helical" evidence="1">
    <location>
        <begin position="201"/>
        <end position="220"/>
    </location>
</feature>
<dbReference type="Proteomes" id="UP000785679">
    <property type="component" value="Unassembled WGS sequence"/>
</dbReference>
<dbReference type="PANTHER" id="PTHR11319:SF35">
    <property type="entry name" value="OUTER MEMBRANE PROTEIN PMPC-RELATED"/>
    <property type="match status" value="1"/>
</dbReference>
<keyword evidence="1" id="KW-0472">Membrane</keyword>
<evidence type="ECO:0008006" key="4">
    <source>
        <dbReference type="Google" id="ProtNLM"/>
    </source>
</evidence>
<feature type="transmembrane region" description="Helical" evidence="1">
    <location>
        <begin position="226"/>
        <end position="245"/>
    </location>
</feature>
<evidence type="ECO:0000313" key="2">
    <source>
        <dbReference type="EMBL" id="TNV88026.1"/>
    </source>
</evidence>
<organism evidence="2 3">
    <name type="scientific">Halteria grandinella</name>
    <dbReference type="NCBI Taxonomy" id="5974"/>
    <lineage>
        <taxon>Eukaryota</taxon>
        <taxon>Sar</taxon>
        <taxon>Alveolata</taxon>
        <taxon>Ciliophora</taxon>
        <taxon>Intramacronucleata</taxon>
        <taxon>Spirotrichea</taxon>
        <taxon>Stichotrichia</taxon>
        <taxon>Sporadotrichida</taxon>
        <taxon>Halteriidae</taxon>
        <taxon>Halteria</taxon>
    </lineage>
</organism>
<feature type="transmembrane region" description="Helical" evidence="1">
    <location>
        <begin position="30"/>
        <end position="50"/>
    </location>
</feature>
<keyword evidence="1" id="KW-0812">Transmembrane</keyword>
<keyword evidence="1" id="KW-1133">Transmembrane helix</keyword>
<proteinExistence type="predicted"/>
<reference evidence="2" key="1">
    <citation type="submission" date="2019-06" db="EMBL/GenBank/DDBJ databases">
        <authorList>
            <person name="Zheng W."/>
        </authorList>
    </citation>
    <scope>NUCLEOTIDE SEQUENCE</scope>
    <source>
        <strain evidence="2">QDHG01</strain>
    </source>
</reference>
<feature type="transmembrane region" description="Helical" evidence="1">
    <location>
        <begin position="296"/>
        <end position="316"/>
    </location>
</feature>
<name>A0A8J8TB53_HALGN</name>
<dbReference type="EMBL" id="RRYP01000089">
    <property type="protein sequence ID" value="TNV88026.1"/>
    <property type="molecule type" value="Genomic_DNA"/>
</dbReference>
<gene>
    <name evidence="2" type="ORF">FGO68_gene15128</name>
</gene>
<evidence type="ECO:0000313" key="3">
    <source>
        <dbReference type="Proteomes" id="UP000785679"/>
    </source>
</evidence>
<keyword evidence="3" id="KW-1185">Reference proteome</keyword>
<feature type="transmembrane region" description="Helical" evidence="1">
    <location>
        <begin position="145"/>
        <end position="171"/>
    </location>
</feature>
<dbReference type="OrthoDB" id="10035969at2759"/>
<protein>
    <recommendedName>
        <fullName evidence="4">TRP C-terminal domain-containing protein</fullName>
    </recommendedName>
</protein>
<dbReference type="PANTHER" id="PTHR11319">
    <property type="entry name" value="G PROTEIN-COUPLED RECEPTOR-RELATED"/>
    <property type="match status" value="1"/>
</dbReference>
<dbReference type="AlphaFoldDB" id="A0A8J8TB53"/>
<comment type="caution">
    <text evidence="2">The sequence shown here is derived from an EMBL/GenBank/DDBJ whole genome shotgun (WGS) entry which is preliminary data.</text>
</comment>
<accession>A0A8J8TB53</accession>